<name>A0A412ZF55_9FIRM</name>
<feature type="transmembrane region" description="Helical" evidence="7">
    <location>
        <begin position="254"/>
        <end position="276"/>
    </location>
</feature>
<evidence type="ECO:0000256" key="6">
    <source>
        <dbReference type="ARBA" id="ARBA00023136"/>
    </source>
</evidence>
<evidence type="ECO:0000313" key="9">
    <source>
        <dbReference type="Proteomes" id="UP000284543"/>
    </source>
</evidence>
<evidence type="ECO:0000256" key="7">
    <source>
        <dbReference type="SAM" id="Phobius"/>
    </source>
</evidence>
<feature type="transmembrane region" description="Helical" evidence="7">
    <location>
        <begin position="204"/>
        <end position="224"/>
    </location>
</feature>
<evidence type="ECO:0000313" key="8">
    <source>
        <dbReference type="EMBL" id="RGV78867.1"/>
    </source>
</evidence>
<comment type="subcellular location">
    <subcellularLocation>
        <location evidence="1">Endomembrane system</location>
        <topology evidence="1">Multi-pass membrane protein</topology>
    </subcellularLocation>
</comment>
<dbReference type="EMBL" id="QRZM01000001">
    <property type="protein sequence ID" value="RGV78867.1"/>
    <property type="molecule type" value="Genomic_DNA"/>
</dbReference>
<dbReference type="RefSeq" id="WP_117626052.1">
    <property type="nucleotide sequence ID" value="NZ_CATYQV010000002.1"/>
</dbReference>
<protein>
    <submittedName>
        <fullName evidence="8">NCS2 family permease</fullName>
    </submittedName>
</protein>
<feature type="transmembrane region" description="Helical" evidence="7">
    <location>
        <begin position="389"/>
        <end position="413"/>
    </location>
</feature>
<feature type="transmembrane region" description="Helical" evidence="7">
    <location>
        <begin position="110"/>
        <end position="132"/>
    </location>
</feature>
<feature type="transmembrane region" description="Helical" evidence="7">
    <location>
        <begin position="21"/>
        <end position="43"/>
    </location>
</feature>
<comment type="similarity">
    <text evidence="2">Belongs to the nucleobase:cation symporter-2 (NCS2) (TC 2.A.40) family. Azg-like subfamily.</text>
</comment>
<feature type="transmembrane region" description="Helical" evidence="7">
    <location>
        <begin position="296"/>
        <end position="318"/>
    </location>
</feature>
<evidence type="ECO:0000256" key="2">
    <source>
        <dbReference type="ARBA" id="ARBA00005697"/>
    </source>
</evidence>
<evidence type="ECO:0000256" key="4">
    <source>
        <dbReference type="ARBA" id="ARBA00022692"/>
    </source>
</evidence>
<evidence type="ECO:0000256" key="1">
    <source>
        <dbReference type="ARBA" id="ARBA00004127"/>
    </source>
</evidence>
<feature type="transmembrane region" description="Helical" evidence="7">
    <location>
        <begin position="330"/>
        <end position="352"/>
    </location>
</feature>
<evidence type="ECO:0000256" key="3">
    <source>
        <dbReference type="ARBA" id="ARBA00022448"/>
    </source>
</evidence>
<dbReference type="GO" id="GO:0005345">
    <property type="term" value="F:purine nucleobase transmembrane transporter activity"/>
    <property type="evidence" value="ECO:0007669"/>
    <property type="project" value="TreeGrafter"/>
</dbReference>
<sequence length="443" mass="46690">MEKLEEFFKLKERGTSVKIEVLAGITTFMTMAYVLVVQPGAIIGFGDAVSFTDINGLVITKEAIAVTCAVISALITLLMGFYANLPFALATGMGTNFMFGSLLQSNTLSFGAIMAITLISGLIFVVLTIFGVRDLIVKAIPKNIKVAIGSAIGFYIAYLGFKNSGIGTFTNGIGMGNFKEPAVFIALLGLVIIAVLTAYRVNGAILIGIVAVTVMGIPLGVTTLPDTFAKIPDVSSWGNIVFCFDFKGLLSFQAIIYVFIAFCGDFFSTLGTVLGVAGKAGMLDEDGNMPGIQKPFLVDAIGTCVGACTGNTTITTFVESTSGVEAGGRTGLTSIVVAVLFAVMVFFSPLILMIPDAATGPALIFVGFLMVSGIRNIDFSDFTEAFGPFVMIMFVIFCGSIAAGIAAGILAYIIIKTATGKFKELHPVMYVLAVPLVMYFVFK</sequence>
<feature type="transmembrane region" description="Helical" evidence="7">
    <location>
        <begin position="425"/>
        <end position="442"/>
    </location>
</feature>
<comment type="caution">
    <text evidence="8">The sequence shown here is derived from an EMBL/GenBank/DDBJ whole genome shotgun (WGS) entry which is preliminary data.</text>
</comment>
<feature type="transmembrane region" description="Helical" evidence="7">
    <location>
        <begin position="359"/>
        <end position="377"/>
    </location>
</feature>
<evidence type="ECO:0000256" key="5">
    <source>
        <dbReference type="ARBA" id="ARBA00022989"/>
    </source>
</evidence>
<keyword evidence="6 7" id="KW-0472">Membrane</keyword>
<keyword evidence="5 7" id="KW-1133">Transmembrane helix</keyword>
<proteinExistence type="inferred from homology"/>
<dbReference type="InterPro" id="IPR045018">
    <property type="entry name" value="Azg-like"/>
</dbReference>
<dbReference type="GO" id="GO:0012505">
    <property type="term" value="C:endomembrane system"/>
    <property type="evidence" value="ECO:0007669"/>
    <property type="project" value="UniProtKB-SubCell"/>
</dbReference>
<dbReference type="PANTHER" id="PTHR43337">
    <property type="entry name" value="XANTHINE/URACIL PERMEASE C887.17-RELATED"/>
    <property type="match status" value="1"/>
</dbReference>
<dbReference type="Pfam" id="PF00860">
    <property type="entry name" value="Xan_ur_permease"/>
    <property type="match status" value="1"/>
</dbReference>
<feature type="transmembrane region" description="Helical" evidence="7">
    <location>
        <begin position="63"/>
        <end position="82"/>
    </location>
</feature>
<feature type="transmembrane region" description="Helical" evidence="7">
    <location>
        <begin position="181"/>
        <end position="199"/>
    </location>
</feature>
<accession>A0A412ZF55</accession>
<dbReference type="PANTHER" id="PTHR43337:SF1">
    <property type="entry name" value="XANTHINE_URACIL PERMEASE C887.17-RELATED"/>
    <property type="match status" value="1"/>
</dbReference>
<dbReference type="AlphaFoldDB" id="A0A412ZF55"/>
<keyword evidence="4 7" id="KW-0812">Transmembrane</keyword>
<organism evidence="8 9">
    <name type="scientific">Enterocloster bolteae</name>
    <dbReference type="NCBI Taxonomy" id="208479"/>
    <lineage>
        <taxon>Bacteria</taxon>
        <taxon>Bacillati</taxon>
        <taxon>Bacillota</taxon>
        <taxon>Clostridia</taxon>
        <taxon>Lachnospirales</taxon>
        <taxon>Lachnospiraceae</taxon>
        <taxon>Enterocloster</taxon>
    </lineage>
</organism>
<dbReference type="Proteomes" id="UP000284543">
    <property type="component" value="Unassembled WGS sequence"/>
</dbReference>
<dbReference type="InterPro" id="IPR006043">
    <property type="entry name" value="NCS2"/>
</dbReference>
<gene>
    <name evidence="8" type="ORF">DWW02_03850</name>
</gene>
<reference evidence="8 9" key="1">
    <citation type="submission" date="2018-08" db="EMBL/GenBank/DDBJ databases">
        <title>A genome reference for cultivated species of the human gut microbiota.</title>
        <authorList>
            <person name="Zou Y."/>
            <person name="Xue W."/>
            <person name="Luo G."/>
        </authorList>
    </citation>
    <scope>NUCLEOTIDE SEQUENCE [LARGE SCALE GENOMIC DNA]</scope>
    <source>
        <strain evidence="8 9">AF14-18</strain>
    </source>
</reference>
<feature type="transmembrane region" description="Helical" evidence="7">
    <location>
        <begin position="144"/>
        <end position="161"/>
    </location>
</feature>
<keyword evidence="3" id="KW-0813">Transport</keyword>
<dbReference type="GO" id="GO:0005886">
    <property type="term" value="C:plasma membrane"/>
    <property type="evidence" value="ECO:0007669"/>
    <property type="project" value="TreeGrafter"/>
</dbReference>